<dbReference type="EMBL" id="FWXY01000002">
    <property type="protein sequence ID" value="SMC44436.1"/>
    <property type="molecule type" value="Genomic_DNA"/>
</dbReference>
<evidence type="ECO:0000313" key="1">
    <source>
        <dbReference type="EMBL" id="SMC44436.1"/>
    </source>
</evidence>
<evidence type="ECO:0000313" key="2">
    <source>
        <dbReference type="Proteomes" id="UP000192418"/>
    </source>
</evidence>
<name>A0A1W1Z7U8_9BACT</name>
<keyword evidence="2" id="KW-1185">Reference proteome</keyword>
<gene>
    <name evidence="1" type="ORF">SAMN02746065_102136</name>
</gene>
<evidence type="ECO:0008006" key="3">
    <source>
        <dbReference type="Google" id="ProtNLM"/>
    </source>
</evidence>
<dbReference type="STRING" id="1121400.SAMN02746065_102136"/>
<dbReference type="OrthoDB" id="1955366at2"/>
<dbReference type="Proteomes" id="UP000192418">
    <property type="component" value="Unassembled WGS sequence"/>
</dbReference>
<dbReference type="AlphaFoldDB" id="A0A1W1Z7U8"/>
<sequence>MALDEPKDSDDTYDVKGYKLVVDKTFMQQAKMIKIDFTGMGFSLESKLDLGGSDCGSCGTKGSCCS</sequence>
<proteinExistence type="predicted"/>
<organism evidence="1 2">
    <name type="scientific">Desulfocicer vacuolatum DSM 3385</name>
    <dbReference type="NCBI Taxonomy" id="1121400"/>
    <lineage>
        <taxon>Bacteria</taxon>
        <taxon>Pseudomonadati</taxon>
        <taxon>Thermodesulfobacteriota</taxon>
        <taxon>Desulfobacteria</taxon>
        <taxon>Desulfobacterales</taxon>
        <taxon>Desulfobacteraceae</taxon>
        <taxon>Desulfocicer</taxon>
    </lineage>
</organism>
<accession>A0A1W1Z7U8</accession>
<protein>
    <recommendedName>
        <fullName evidence="3">HesB-like selenoprotein</fullName>
    </recommendedName>
</protein>
<reference evidence="1 2" key="1">
    <citation type="submission" date="2017-04" db="EMBL/GenBank/DDBJ databases">
        <authorList>
            <person name="Afonso C.L."/>
            <person name="Miller P.J."/>
            <person name="Scott M.A."/>
            <person name="Spackman E."/>
            <person name="Goraichik I."/>
            <person name="Dimitrov K.M."/>
            <person name="Suarez D.L."/>
            <person name="Swayne D.E."/>
        </authorList>
    </citation>
    <scope>NUCLEOTIDE SEQUENCE [LARGE SCALE GENOMIC DNA]</scope>
    <source>
        <strain evidence="1 2">DSM 3385</strain>
    </source>
</reference>